<keyword evidence="1" id="KW-0677">Repeat</keyword>
<feature type="domain" description="PROP1-like PPR" evidence="4">
    <location>
        <begin position="414"/>
        <end position="539"/>
    </location>
</feature>
<feature type="compositionally biased region" description="Polar residues" evidence="3">
    <location>
        <begin position="80"/>
        <end position="89"/>
    </location>
</feature>
<evidence type="ECO:0000256" key="3">
    <source>
        <dbReference type="SAM" id="MobiDB-lite"/>
    </source>
</evidence>
<feature type="repeat" description="PPR" evidence="2">
    <location>
        <begin position="581"/>
        <end position="615"/>
    </location>
</feature>
<feature type="repeat" description="PPR" evidence="2">
    <location>
        <begin position="546"/>
        <end position="580"/>
    </location>
</feature>
<dbReference type="Pfam" id="PF17177">
    <property type="entry name" value="PPR_long"/>
    <property type="match status" value="1"/>
</dbReference>
<evidence type="ECO:0000256" key="1">
    <source>
        <dbReference type="ARBA" id="ARBA00022737"/>
    </source>
</evidence>
<name>I2CNY4_NANGC</name>
<feature type="repeat" description="PPR" evidence="2">
    <location>
        <begin position="440"/>
        <end position="474"/>
    </location>
</feature>
<dbReference type="InterPro" id="IPR011990">
    <property type="entry name" value="TPR-like_helical_dom_sf"/>
</dbReference>
<organism evidence="5">
    <name type="scientific">Nannochloropsis gaditana (strain CCMP526)</name>
    <name type="common">Green microalga</name>
    <name type="synonym">Microchloropsis gaditana</name>
    <dbReference type="NCBI Taxonomy" id="1093141"/>
    <lineage>
        <taxon>Eukaryota</taxon>
        <taxon>Sar</taxon>
        <taxon>Stramenopiles</taxon>
        <taxon>Ochrophyta</taxon>
        <taxon>Eustigmatophyceae</taxon>
        <taxon>Eustigmatales</taxon>
        <taxon>Monodopsidaceae</taxon>
        <taxon>Nannochloropsis</taxon>
    </lineage>
</organism>
<dbReference type="PANTHER" id="PTHR47938:SF35">
    <property type="entry name" value="PENTATRICOPEPTIDE REPEAT-CONTAINING PROTEIN 4, MITOCHONDRIAL-RELATED"/>
    <property type="match status" value="1"/>
</dbReference>
<feature type="non-terminal residue" evidence="5">
    <location>
        <position position="1"/>
    </location>
</feature>
<dbReference type="Gene3D" id="1.25.40.10">
    <property type="entry name" value="Tetratricopeptide repeat domain"/>
    <property type="match status" value="3"/>
</dbReference>
<dbReference type="Pfam" id="PF13041">
    <property type="entry name" value="PPR_2"/>
    <property type="match status" value="1"/>
</dbReference>
<evidence type="ECO:0000259" key="4">
    <source>
        <dbReference type="Pfam" id="PF17177"/>
    </source>
</evidence>
<feature type="repeat" description="PPR" evidence="2">
    <location>
        <begin position="405"/>
        <end position="439"/>
    </location>
</feature>
<accession>I2CNY4</accession>
<feature type="compositionally biased region" description="Low complexity" evidence="3">
    <location>
        <begin position="35"/>
        <end position="60"/>
    </location>
</feature>
<evidence type="ECO:0000256" key="2">
    <source>
        <dbReference type="PROSITE-ProRule" id="PRU00708"/>
    </source>
</evidence>
<dbReference type="NCBIfam" id="TIGR00756">
    <property type="entry name" value="PPR"/>
    <property type="match status" value="7"/>
</dbReference>
<reference evidence="5" key="1">
    <citation type="journal article" date="2012" name="Bioengineered">
        <title>Additional insights into the genome of the oleaginous model alga Nannochloropsis gaditana.</title>
        <authorList>
            <person name="Jinkerson R.E."/>
            <person name="Radakovits R."/>
            <person name="Posewitz M.C."/>
        </authorList>
    </citation>
    <scope>NUCLEOTIDE SEQUENCE</scope>
    <source>
        <strain evidence="5">CCMP526</strain>
    </source>
</reference>
<sequence>PLPPERFSQARARRRWKDHPSRSFPPSPPAPPPSATRKSSPSSRKTPSRPASPRKSPKTSNPRPKAANASLPAVEAFITSLPNPASPKTRNGRLAGVSPRPKAPPSSPSSPSPSSRGNATFLAASSSPFASARSSKKMFISRRGEITIPNTGPGSARGLAALLALKDGSGVTPAELKSVVNGCFRRQDWKGLRQLAGSDNGLPLSKDLLDMMVTVTAKAGKSRTARALMDLMILRGIVLDVKSYNALLPAVLAEAPPFLQQEAVETFLRDLSRRGFAPDRVTFNTILKHHASMGKEALALETLRMMKDQAGIVPDVVSFTTVITACGRDWDGAMRVLAQAEQESGVEKDARMYTAAMRVCANAGRRREVLELFERMKAMQATQEKRKGGKERKGEGESEEDRLSVLIAYNAVLEALKTDKEWRQALQVLQEMRRVGLVPNVVNHNTVMDAIAEAGEAGEALALLKQMKVSRVPADKRTYTAAIKAMIKSADVLQGRELFEEMCAAGITPDAVTYTTLMELYGQAGNKEQMEELVQQMSRKRGFPRDVRAFTAVIRAYGRAGLWREALELLGTMKARNVKPTVVSYGTAMAALAASGRHVEAFELLEAMKREGVEPNQVVLEWATEACRTAGRLDKVVQLQWKKLTA</sequence>
<dbReference type="InterPro" id="IPR033443">
    <property type="entry name" value="PROP1-like_PPR_dom"/>
</dbReference>
<dbReference type="AlphaFoldDB" id="I2CNY4"/>
<dbReference type="PANTHER" id="PTHR47938">
    <property type="entry name" value="RESPIRATORY COMPLEX I CHAPERONE (CIA84), PUTATIVE (AFU_ORTHOLOGUE AFUA_2G06020)-RELATED"/>
    <property type="match status" value="1"/>
</dbReference>
<feature type="compositionally biased region" description="Pro residues" evidence="3">
    <location>
        <begin position="101"/>
        <end position="111"/>
    </location>
</feature>
<dbReference type="InterPro" id="IPR002885">
    <property type="entry name" value="PPR_rpt"/>
</dbReference>
<feature type="region of interest" description="Disordered" evidence="3">
    <location>
        <begin position="1"/>
        <end position="121"/>
    </location>
</feature>
<reference evidence="5" key="2">
    <citation type="journal article" date="2012" name="Nat. Commun.">
        <title>Draft genome sequence and genetic transformation of the oleaginous alga Nannochloropis gaditana.</title>
        <authorList>
            <person name="Radakovits R."/>
            <person name="Jinkerson R.E."/>
            <person name="Fuerstenberg S.I."/>
            <person name="Tae H."/>
            <person name="Settlage R.E."/>
            <person name="Boore J.L."/>
            <person name="Posewitz M.C."/>
        </authorList>
    </citation>
    <scope>NUCLEOTIDE SEQUENCE</scope>
    <source>
        <strain evidence="5">CCMP526</strain>
    </source>
</reference>
<feature type="compositionally biased region" description="Pro residues" evidence="3">
    <location>
        <begin position="23"/>
        <end position="34"/>
    </location>
</feature>
<dbReference type="Pfam" id="PF13812">
    <property type="entry name" value="PPR_3"/>
    <property type="match status" value="2"/>
</dbReference>
<evidence type="ECO:0000313" key="5">
    <source>
        <dbReference type="EMBL" id="AFJ68617.1"/>
    </source>
</evidence>
<proteinExistence type="evidence at transcript level"/>
<feature type="repeat" description="PPR" evidence="2">
    <location>
        <begin position="510"/>
        <end position="544"/>
    </location>
</feature>
<gene>
    <name evidence="5" type="ORF">NGATSA_3004400</name>
</gene>
<dbReference type="PROSITE" id="PS51375">
    <property type="entry name" value="PPR"/>
    <property type="match status" value="7"/>
</dbReference>
<feature type="repeat" description="PPR" evidence="2">
    <location>
        <begin position="475"/>
        <end position="509"/>
    </location>
</feature>
<feature type="repeat" description="PPR" evidence="2">
    <location>
        <begin position="349"/>
        <end position="383"/>
    </location>
</feature>
<dbReference type="EMBL" id="JU963244">
    <property type="protein sequence ID" value="AFJ68617.1"/>
    <property type="molecule type" value="mRNA"/>
</dbReference>
<protein>
    <submittedName>
        <fullName evidence="5">Pentatricopeptide repeat-containing protein</fullName>
    </submittedName>
</protein>
<dbReference type="GO" id="GO:0003729">
    <property type="term" value="F:mRNA binding"/>
    <property type="evidence" value="ECO:0007669"/>
    <property type="project" value="TreeGrafter"/>
</dbReference>